<proteinExistence type="inferred from homology"/>
<dbReference type="GeneID" id="54415973"/>
<reference evidence="10" key="2">
    <citation type="submission" date="2020-04" db="EMBL/GenBank/DDBJ databases">
        <authorList>
            <consortium name="NCBI Genome Project"/>
        </authorList>
    </citation>
    <scope>NUCLEOTIDE SEQUENCE</scope>
    <source>
        <strain evidence="10">CBS 781.70</strain>
    </source>
</reference>
<dbReference type="InterPro" id="IPR051048">
    <property type="entry name" value="Peptidase_S8/S53_subtilisin"/>
</dbReference>
<name>A0A6G1FQC6_9PEZI</name>
<dbReference type="GO" id="GO:0006508">
    <property type="term" value="P:proteolysis"/>
    <property type="evidence" value="ECO:0007669"/>
    <property type="project" value="UniProtKB-KW"/>
</dbReference>
<keyword evidence="3 5" id="KW-0378">Hydrolase</keyword>
<accession>A0A6G1FQC6</accession>
<protein>
    <submittedName>
        <fullName evidence="8 10">Subtilisin-like protein</fullName>
    </submittedName>
</protein>
<evidence type="ECO:0000256" key="5">
    <source>
        <dbReference type="PROSITE-ProRule" id="PRU01240"/>
    </source>
</evidence>
<dbReference type="InterPro" id="IPR000209">
    <property type="entry name" value="Peptidase_S8/S53_dom"/>
</dbReference>
<evidence type="ECO:0000313" key="9">
    <source>
        <dbReference type="Proteomes" id="UP000504638"/>
    </source>
</evidence>
<dbReference type="PRINTS" id="PR00723">
    <property type="entry name" value="SUBTILISIN"/>
</dbReference>
<feature type="region of interest" description="Disordered" evidence="6">
    <location>
        <begin position="25"/>
        <end position="51"/>
    </location>
</feature>
<dbReference type="AlphaFoldDB" id="A0A6G1FQC6"/>
<reference evidence="10" key="3">
    <citation type="submission" date="2025-04" db="UniProtKB">
        <authorList>
            <consortium name="RefSeq"/>
        </authorList>
    </citation>
    <scope>IDENTIFICATION</scope>
    <source>
        <strain evidence="10">CBS 781.70</strain>
    </source>
</reference>
<evidence type="ECO:0000256" key="3">
    <source>
        <dbReference type="ARBA" id="ARBA00022801"/>
    </source>
</evidence>
<dbReference type="CDD" id="cd07491">
    <property type="entry name" value="Peptidases_S8_7"/>
    <property type="match status" value="1"/>
</dbReference>
<evidence type="ECO:0000313" key="10">
    <source>
        <dbReference type="RefSeq" id="XP_033529635.1"/>
    </source>
</evidence>
<dbReference type="OrthoDB" id="206201at2759"/>
<evidence type="ECO:0000256" key="6">
    <source>
        <dbReference type="SAM" id="MobiDB-lite"/>
    </source>
</evidence>
<feature type="active site" description="Charge relay system" evidence="5">
    <location>
        <position position="611"/>
    </location>
</feature>
<reference evidence="8 10" key="1">
    <citation type="submission" date="2020-01" db="EMBL/GenBank/DDBJ databases">
        <authorList>
            <consortium name="DOE Joint Genome Institute"/>
            <person name="Haridas S."/>
            <person name="Albert R."/>
            <person name="Binder M."/>
            <person name="Bloem J."/>
            <person name="Labutti K."/>
            <person name="Salamov A."/>
            <person name="Andreopoulos B."/>
            <person name="Baker S.E."/>
            <person name="Barry K."/>
            <person name="Bills G."/>
            <person name="Bluhm B.H."/>
            <person name="Cannon C."/>
            <person name="Castanera R."/>
            <person name="Culley D.E."/>
            <person name="Daum C."/>
            <person name="Ezra D."/>
            <person name="Gonzalez J.B."/>
            <person name="Henrissat B."/>
            <person name="Kuo A."/>
            <person name="Liang C."/>
            <person name="Lipzen A."/>
            <person name="Lutzoni F."/>
            <person name="Magnuson J."/>
            <person name="Mondo S."/>
            <person name="Nolan M."/>
            <person name="Ohm R."/>
            <person name="Pangilinan J."/>
            <person name="Park H.-J."/>
            <person name="Ramirez L."/>
            <person name="Alfaro M."/>
            <person name="Sun H."/>
            <person name="Tritt A."/>
            <person name="Yoshinaga Y."/>
            <person name="Zwiers L.-H."/>
            <person name="Turgeon B.G."/>
            <person name="Goodwin S.B."/>
            <person name="Spatafora J.W."/>
            <person name="Crous P.W."/>
            <person name="Grigoriev I.V."/>
        </authorList>
    </citation>
    <scope>NUCLEOTIDE SEQUENCE</scope>
    <source>
        <strain evidence="8 10">CBS 781.70</strain>
    </source>
</reference>
<dbReference type="EMBL" id="ML975194">
    <property type="protein sequence ID" value="KAF1808004.1"/>
    <property type="molecule type" value="Genomic_DNA"/>
</dbReference>
<dbReference type="Gene3D" id="3.40.50.200">
    <property type="entry name" value="Peptidase S8/S53 domain"/>
    <property type="match status" value="1"/>
</dbReference>
<dbReference type="PANTHER" id="PTHR43399">
    <property type="entry name" value="SUBTILISIN-RELATED"/>
    <property type="match status" value="1"/>
</dbReference>
<feature type="compositionally biased region" description="Basic and acidic residues" evidence="6">
    <location>
        <begin position="33"/>
        <end position="45"/>
    </location>
</feature>
<evidence type="ECO:0000256" key="1">
    <source>
        <dbReference type="ARBA" id="ARBA00011073"/>
    </source>
</evidence>
<evidence type="ECO:0000259" key="7">
    <source>
        <dbReference type="Pfam" id="PF00082"/>
    </source>
</evidence>
<dbReference type="Proteomes" id="UP000504638">
    <property type="component" value="Unplaced"/>
</dbReference>
<evidence type="ECO:0000256" key="2">
    <source>
        <dbReference type="ARBA" id="ARBA00022670"/>
    </source>
</evidence>
<dbReference type="Pfam" id="PF00082">
    <property type="entry name" value="Peptidase_S8"/>
    <property type="match status" value="1"/>
</dbReference>
<feature type="active site" description="Charge relay system" evidence="5">
    <location>
        <position position="458"/>
    </location>
</feature>
<sequence>ILEEIKRREDADKVLPVILTATNKEGRSPYQEELDKWENRDREDPEVTQEESEFKKSFKSLIFQKVKGIPNVSMALYGSSGNLKELCLDMSDFNQSSHNFEKFVEKLTSLDTDMDEGVDVDEDDGTLQFEDTLFFVHLPDLNYVKQPCPHKTLRTLFLWLKNKKNVKIIKKLNIPDNTINPMNPAFFGLNILNNFEIEALDWRKLDMSLDILTGGVDRGKPPKASGTRNSLKELTLYSSGNWSVLYHWISKDGLARLPNGVHEKDIHSRHLELAEEYKAYLEGRHAENKKLYENDPDTNFNYKPDIKVNAKWYYPPPPHEPEDATAHVPMHQFTGQLGPCHKFLDEQKAKRLVDDRYDVSDCDGQDEFPGTSGEAMQDPQNDEDMQHVRRLRKYAIPPVRGIDLPPPDSRIKVAIIDNGADRIRSSIGEMIAKGVSYVTADLFGSDRILPWWMVSDAHGTQMASLIGQTNPYCRLYIARVGKGRNDIDPKSAAKAVKWAIEQKVDIISMSWTTLKNDSALEKAIKDAADDSSGRATLMFCSTADEGIFSDPIYPADYGKNVVSVSATDRWGHSTSKNMRAKEVDIRIPGENIEAVGPAYIGTVTPTVSGSSVATALAAGIASLALLLLRTYNNLEDRDMRHFYTKQGIMRIFKKMDADKGGIQLSKLFPRETVDENNTRKTLAKNWNISNFPE</sequence>
<feature type="non-terminal residue" evidence="8">
    <location>
        <position position="1"/>
    </location>
</feature>
<keyword evidence="4 5" id="KW-0720">Serine protease</keyword>
<dbReference type="PROSITE" id="PS51892">
    <property type="entry name" value="SUBTILASE"/>
    <property type="match status" value="1"/>
</dbReference>
<dbReference type="InterPro" id="IPR015500">
    <property type="entry name" value="Peptidase_S8_subtilisin-rel"/>
</dbReference>
<dbReference type="InterPro" id="IPR036852">
    <property type="entry name" value="Peptidase_S8/S53_dom_sf"/>
</dbReference>
<comment type="similarity">
    <text evidence="1 5">Belongs to the peptidase S8 family.</text>
</comment>
<feature type="active site" description="Charge relay system" evidence="5">
    <location>
        <position position="417"/>
    </location>
</feature>
<dbReference type="RefSeq" id="XP_033529635.1">
    <property type="nucleotide sequence ID" value="XM_033675403.1"/>
</dbReference>
<gene>
    <name evidence="8 10" type="ORF">P152DRAFT_364080</name>
</gene>
<dbReference type="PANTHER" id="PTHR43399:SF4">
    <property type="entry name" value="CELL WALL-ASSOCIATED PROTEASE"/>
    <property type="match status" value="1"/>
</dbReference>
<dbReference type="SUPFAM" id="SSF52743">
    <property type="entry name" value="Subtilisin-like"/>
    <property type="match status" value="1"/>
</dbReference>
<evidence type="ECO:0000256" key="4">
    <source>
        <dbReference type="ARBA" id="ARBA00022825"/>
    </source>
</evidence>
<keyword evidence="9" id="KW-1185">Reference proteome</keyword>
<feature type="domain" description="Peptidase S8/S53" evidence="7">
    <location>
        <begin position="410"/>
        <end position="643"/>
    </location>
</feature>
<dbReference type="GO" id="GO:0004252">
    <property type="term" value="F:serine-type endopeptidase activity"/>
    <property type="evidence" value="ECO:0007669"/>
    <property type="project" value="UniProtKB-UniRule"/>
</dbReference>
<keyword evidence="2 5" id="KW-0645">Protease</keyword>
<organism evidence="8">
    <name type="scientific">Eremomyces bilateralis CBS 781.70</name>
    <dbReference type="NCBI Taxonomy" id="1392243"/>
    <lineage>
        <taxon>Eukaryota</taxon>
        <taxon>Fungi</taxon>
        <taxon>Dikarya</taxon>
        <taxon>Ascomycota</taxon>
        <taxon>Pezizomycotina</taxon>
        <taxon>Dothideomycetes</taxon>
        <taxon>Dothideomycetes incertae sedis</taxon>
        <taxon>Eremomycetales</taxon>
        <taxon>Eremomycetaceae</taxon>
        <taxon>Eremomyces</taxon>
    </lineage>
</organism>
<evidence type="ECO:0000313" key="8">
    <source>
        <dbReference type="EMBL" id="KAF1808004.1"/>
    </source>
</evidence>
<feature type="non-terminal residue" evidence="8">
    <location>
        <position position="693"/>
    </location>
</feature>